<dbReference type="SUPFAM" id="SSF52540">
    <property type="entry name" value="P-loop containing nucleoside triphosphate hydrolases"/>
    <property type="match status" value="1"/>
</dbReference>
<dbReference type="InterPro" id="IPR049945">
    <property type="entry name" value="AAA_22"/>
</dbReference>
<dbReference type="PANTHER" id="PTHR47691">
    <property type="entry name" value="REGULATOR-RELATED"/>
    <property type="match status" value="1"/>
</dbReference>
<evidence type="ECO:0000313" key="3">
    <source>
        <dbReference type="EMBL" id="KZT39844.1"/>
    </source>
</evidence>
<dbReference type="InterPro" id="IPR019734">
    <property type="entry name" value="TPR_rpt"/>
</dbReference>
<accession>A0A166EQW6</accession>
<evidence type="ECO:0000256" key="1">
    <source>
        <dbReference type="SAM" id="MobiDB-lite"/>
    </source>
</evidence>
<dbReference type="Pfam" id="PF13401">
    <property type="entry name" value="AAA_22"/>
    <property type="match status" value="1"/>
</dbReference>
<dbReference type="InterPro" id="IPR011990">
    <property type="entry name" value="TPR-like_helical_dom_sf"/>
</dbReference>
<dbReference type="InterPro" id="IPR027417">
    <property type="entry name" value="P-loop_NTPase"/>
</dbReference>
<name>A0A166EQW6_9AGAM</name>
<dbReference type="Pfam" id="PF13424">
    <property type="entry name" value="TPR_12"/>
    <property type="match status" value="2"/>
</dbReference>
<reference evidence="3 4" key="1">
    <citation type="journal article" date="2016" name="Mol. Biol. Evol.">
        <title>Comparative Genomics of Early-Diverging Mushroom-Forming Fungi Provides Insights into the Origins of Lignocellulose Decay Capabilities.</title>
        <authorList>
            <person name="Nagy L.G."/>
            <person name="Riley R."/>
            <person name="Tritt A."/>
            <person name="Adam C."/>
            <person name="Daum C."/>
            <person name="Floudas D."/>
            <person name="Sun H."/>
            <person name="Yadav J.S."/>
            <person name="Pangilinan J."/>
            <person name="Larsson K.H."/>
            <person name="Matsuura K."/>
            <person name="Barry K."/>
            <person name="Labutti K."/>
            <person name="Kuo R."/>
            <person name="Ohm R.A."/>
            <person name="Bhattacharya S.S."/>
            <person name="Shirouzu T."/>
            <person name="Yoshinaga Y."/>
            <person name="Martin F.M."/>
            <person name="Grigoriev I.V."/>
            <person name="Hibbett D.S."/>
        </authorList>
    </citation>
    <scope>NUCLEOTIDE SEQUENCE [LARGE SCALE GENOMIC DNA]</scope>
    <source>
        <strain evidence="3 4">HHB10207 ss-3</strain>
    </source>
</reference>
<feature type="compositionally biased region" description="Polar residues" evidence="1">
    <location>
        <begin position="40"/>
        <end position="52"/>
    </location>
</feature>
<sequence length="919" mass="100919">MLLVFAGDFAVKVLEWFIEFIVKNIDFDLPWDASEDSSTIRINQPRTLRRQQASSSTGSGPNQSSSSASTSVAQAGASTVAALASSSTAVAHSLSITSPSSPVPSSSSSSTAIVSTRPSRKRDDLYNAFVLTLESLKEASDAFAPLKTTAAGLLVLIKLRKDFVRNREDWLDFSLELTEFISLLKQNAPESLDAAVAEPIAKFIKTLGEILSQVQPLLERSPASRGANINIDKEQLTGYRSRIQREQNNLITLLTILTARVFRKDDSVATGPDSMQGVSTIAPPPPIHFYGREDFVANVLEIIRAKCTLNRGAHLCIRGPGGIGKTTIARAVFHDTSSESLFDDRRYFVAAESCLTAQSLLTAIAAVVHADTSGADLLSNVIQTLKSTSSSTLLVIDNAETFWWIPEQRPDVRKVFEHVSTIPHVTLLLTIRGLEQPLGVRWHPVPFVEVLTAASARDAFLAIAPDTESDAQLDSLLKKVDYVPLAITLLASLAQTEDLGTLDARLGHEKASLLQTGFSDHREDNISVSIKLSMDAPPMQMNPLTLRILSLISYLPSGVSRDLLNALLGAQNVSPALQILKQLSLAYAPPSPSPFITTLSPIRLYTIDHHPMASDDIQSLQTWYISLAHKGVSEPGDDDFKSTVGALTPEKANMEFVLGSMIGSPLSDDLTSAILDYSNFLYFTIPDGTLLKKLLPCLLHDDAVQAKCLRTLGNILISLNQYPVAVDYLTQAKEMFEKIGSQLGAAQCLQSLGDMRSMQSQYPEAEDSLTQAKEMFEKVGSQLRAAQCLHSLGDIRRMQSQYPEAEDFLMQAKEMFERIGNQLGVAQCLWSLGEIRRMQDQYSEAEDFILKSKEIREKIGDMYGLAWCLKVLGDIRYGQENNAEAVDYLNKAKEIFERIGDQNGTVRCLQRLDQIRTDS</sequence>
<dbReference type="Gene3D" id="3.40.50.300">
    <property type="entry name" value="P-loop containing nucleotide triphosphate hydrolases"/>
    <property type="match status" value="1"/>
</dbReference>
<evidence type="ECO:0000313" key="4">
    <source>
        <dbReference type="Proteomes" id="UP000076798"/>
    </source>
</evidence>
<organism evidence="3 4">
    <name type="scientific">Sistotremastrum suecicum HHB10207 ss-3</name>
    <dbReference type="NCBI Taxonomy" id="1314776"/>
    <lineage>
        <taxon>Eukaryota</taxon>
        <taxon>Fungi</taxon>
        <taxon>Dikarya</taxon>
        <taxon>Basidiomycota</taxon>
        <taxon>Agaricomycotina</taxon>
        <taxon>Agaricomycetes</taxon>
        <taxon>Sistotremastrales</taxon>
        <taxon>Sistotremastraceae</taxon>
        <taxon>Sistotremastrum</taxon>
    </lineage>
</organism>
<feature type="region of interest" description="Disordered" evidence="1">
    <location>
        <begin position="40"/>
        <end position="71"/>
    </location>
</feature>
<keyword evidence="4" id="KW-1185">Reference proteome</keyword>
<feature type="compositionally biased region" description="Low complexity" evidence="1">
    <location>
        <begin position="53"/>
        <end position="71"/>
    </location>
</feature>
<dbReference type="OrthoDB" id="431454at2759"/>
<dbReference type="AlphaFoldDB" id="A0A166EQW6"/>
<protein>
    <recommendedName>
        <fullName evidence="2">ORC1/DEAH AAA+ ATPase domain-containing protein</fullName>
    </recommendedName>
</protein>
<dbReference type="EMBL" id="KV428040">
    <property type="protein sequence ID" value="KZT39844.1"/>
    <property type="molecule type" value="Genomic_DNA"/>
</dbReference>
<feature type="domain" description="ORC1/DEAH AAA+ ATPase" evidence="2">
    <location>
        <begin position="313"/>
        <end position="418"/>
    </location>
</feature>
<proteinExistence type="predicted"/>
<feature type="region of interest" description="Disordered" evidence="1">
    <location>
        <begin position="96"/>
        <end position="115"/>
    </location>
</feature>
<gene>
    <name evidence="3" type="ORF">SISSUDRAFT_1127698</name>
</gene>
<dbReference type="SMART" id="SM00028">
    <property type="entry name" value="TPR"/>
    <property type="match status" value="5"/>
</dbReference>
<dbReference type="GO" id="GO:0016887">
    <property type="term" value="F:ATP hydrolysis activity"/>
    <property type="evidence" value="ECO:0007669"/>
    <property type="project" value="InterPro"/>
</dbReference>
<dbReference type="PANTHER" id="PTHR47691:SF3">
    <property type="entry name" value="HTH-TYPE TRANSCRIPTIONAL REGULATOR RV0890C-RELATED"/>
    <property type="match status" value="1"/>
</dbReference>
<dbReference type="Gene3D" id="1.25.40.10">
    <property type="entry name" value="Tetratricopeptide repeat domain"/>
    <property type="match status" value="1"/>
</dbReference>
<evidence type="ECO:0000259" key="2">
    <source>
        <dbReference type="Pfam" id="PF13401"/>
    </source>
</evidence>
<dbReference type="SUPFAM" id="SSF48452">
    <property type="entry name" value="TPR-like"/>
    <property type="match status" value="1"/>
</dbReference>
<dbReference type="STRING" id="1314776.A0A166EQW6"/>
<dbReference type="Proteomes" id="UP000076798">
    <property type="component" value="Unassembled WGS sequence"/>
</dbReference>